<gene>
    <name evidence="2" type="ORF">AN912_22050</name>
</gene>
<keyword evidence="1" id="KW-1133">Transmembrane helix</keyword>
<comment type="caution">
    <text evidence="2">The sequence shown here is derived from an EMBL/GenBank/DDBJ whole genome shotgun (WGS) entry which is preliminary data.</text>
</comment>
<feature type="transmembrane region" description="Helical" evidence="1">
    <location>
        <begin position="105"/>
        <end position="122"/>
    </location>
</feature>
<feature type="transmembrane region" description="Helical" evidence="1">
    <location>
        <begin position="72"/>
        <end position="90"/>
    </location>
</feature>
<dbReference type="EMBL" id="LJFS01000035">
    <property type="protein sequence ID" value="KPG28239.1"/>
    <property type="molecule type" value="Genomic_DNA"/>
</dbReference>
<dbReference type="Proteomes" id="UP000037962">
    <property type="component" value="Unassembled WGS sequence"/>
</dbReference>
<keyword evidence="3" id="KW-1185">Reference proteome</keyword>
<feature type="transmembrane region" description="Helical" evidence="1">
    <location>
        <begin position="36"/>
        <end position="60"/>
    </location>
</feature>
<evidence type="ECO:0000313" key="2">
    <source>
        <dbReference type="EMBL" id="KPG28239.1"/>
    </source>
</evidence>
<evidence type="ECO:0000256" key="1">
    <source>
        <dbReference type="SAM" id="Phobius"/>
    </source>
</evidence>
<reference evidence="2 3" key="1">
    <citation type="submission" date="2015-09" db="EMBL/GenBank/DDBJ databases">
        <title>Genome Sequences of Mycobacterium immunogenum Isolates, Recuperated from a Chloraminated Drinking Water Distribution System Simulator Subjected to Episodes of Nitrification.</title>
        <authorList>
            <person name="Gomez-Alvarez V."/>
            <person name="Revetta R.P."/>
        </authorList>
    </citation>
    <scope>NUCLEOTIDE SEQUENCE [LARGE SCALE GENOMIC DNA]</scope>
    <source>
        <strain evidence="2 3">H076</strain>
    </source>
</reference>
<proteinExistence type="predicted"/>
<evidence type="ECO:0000313" key="3">
    <source>
        <dbReference type="Proteomes" id="UP000037962"/>
    </source>
</evidence>
<name>A0ABR5LMC3_9MYCO</name>
<keyword evidence="1" id="KW-0472">Membrane</keyword>
<accession>A0ABR5LMC3</accession>
<keyword evidence="1" id="KW-0812">Transmembrane</keyword>
<feature type="transmembrane region" description="Helical" evidence="1">
    <location>
        <begin position="7"/>
        <end position="30"/>
    </location>
</feature>
<protein>
    <submittedName>
        <fullName evidence="2">Uncharacterized protein</fullName>
    </submittedName>
</protein>
<sequence>MPKVEDFLVRLLLYIPGDIVALYLILAGFISGRHSALAWGVFGFCLLCSVWAVLAGYSWAKRRQGAASEPKPWFRICAAPVAFTVWAVSLPDSPFDALWLFGESWVKSSILCCGSLVIGLAAQQFDTSSGR</sequence>
<organism evidence="2 3">
    <name type="scientific">Mycobacteroides immunogenum</name>
    <dbReference type="NCBI Taxonomy" id="83262"/>
    <lineage>
        <taxon>Bacteria</taxon>
        <taxon>Bacillati</taxon>
        <taxon>Actinomycetota</taxon>
        <taxon>Actinomycetes</taxon>
        <taxon>Mycobacteriales</taxon>
        <taxon>Mycobacteriaceae</taxon>
        <taxon>Mycobacteroides</taxon>
    </lineage>
</organism>